<evidence type="ECO:0000256" key="1">
    <source>
        <dbReference type="ARBA" id="ARBA00022679"/>
    </source>
</evidence>
<feature type="domain" description="N-acetyltransferase" evidence="3">
    <location>
        <begin position="94"/>
        <end position="233"/>
    </location>
</feature>
<dbReference type="CDD" id="cd04301">
    <property type="entry name" value="NAT_SF"/>
    <property type="match status" value="1"/>
</dbReference>
<dbReference type="EMBL" id="JAUHGV010000007">
    <property type="protein sequence ID" value="MDN4012425.1"/>
    <property type="molecule type" value="Genomic_DNA"/>
</dbReference>
<evidence type="ECO:0000313" key="4">
    <source>
        <dbReference type="EMBL" id="MDN4012425.1"/>
    </source>
</evidence>
<sequence length="233" mass="27297">MKNNLTKLEWDSNFFAKNIGELHIIDDDLRNLELNDNQYELIIIKQKKDSDIKIEGFTETFKETKIVFSKKLCKENTESSHEIFDTDFLPQEDEYFFQLAYESGKYSRFLLDSKFGEAKFRDLYQLWVRNSLNKKFAIKTFFTKDKNLGATGFVTVQQSNATAKIGLIAIHPELQGQGIGKHLLKKAEIYCKENAMTEMDIPTQEQNAGACRFYQKMGYVVKERIILKHFWKK</sequence>
<dbReference type="InterPro" id="IPR000182">
    <property type="entry name" value="GNAT_dom"/>
</dbReference>
<dbReference type="Pfam" id="PF00583">
    <property type="entry name" value="Acetyltransf_1"/>
    <property type="match status" value="1"/>
</dbReference>
<dbReference type="AlphaFoldDB" id="A0AAJ1VJ01"/>
<dbReference type="Gene3D" id="3.40.630.30">
    <property type="match status" value="1"/>
</dbReference>
<dbReference type="PANTHER" id="PTHR43420:SF52">
    <property type="entry name" value="N-ACETYLTRANSFERASE YODP"/>
    <property type="match status" value="1"/>
</dbReference>
<keyword evidence="2" id="KW-0012">Acyltransferase</keyword>
<dbReference type="InterPro" id="IPR050680">
    <property type="entry name" value="YpeA/RimI_acetyltransf"/>
</dbReference>
<evidence type="ECO:0000259" key="3">
    <source>
        <dbReference type="PROSITE" id="PS51186"/>
    </source>
</evidence>
<reference evidence="4" key="1">
    <citation type="submission" date="2023-06" db="EMBL/GenBank/DDBJ databases">
        <title>Two Chryseobacterium gambrini strains from China.</title>
        <authorList>
            <person name="Zeng J."/>
            <person name="Wu Y."/>
        </authorList>
    </citation>
    <scope>NUCLEOTIDE SEQUENCE</scope>
    <source>
        <strain evidence="4">SQ219</strain>
    </source>
</reference>
<proteinExistence type="predicted"/>
<dbReference type="RefSeq" id="WP_214588272.1">
    <property type="nucleotide sequence ID" value="NZ_JAUHGV010000007.1"/>
</dbReference>
<keyword evidence="1" id="KW-0808">Transferase</keyword>
<dbReference type="InterPro" id="IPR016181">
    <property type="entry name" value="Acyl_CoA_acyltransferase"/>
</dbReference>
<comment type="caution">
    <text evidence="4">The sequence shown here is derived from an EMBL/GenBank/DDBJ whole genome shotgun (WGS) entry which is preliminary data.</text>
</comment>
<name>A0AAJ1VJ01_9FLAO</name>
<evidence type="ECO:0000256" key="2">
    <source>
        <dbReference type="ARBA" id="ARBA00023315"/>
    </source>
</evidence>
<dbReference type="PROSITE" id="PS51186">
    <property type="entry name" value="GNAT"/>
    <property type="match status" value="1"/>
</dbReference>
<dbReference type="PANTHER" id="PTHR43420">
    <property type="entry name" value="ACETYLTRANSFERASE"/>
    <property type="match status" value="1"/>
</dbReference>
<dbReference type="GO" id="GO:0016747">
    <property type="term" value="F:acyltransferase activity, transferring groups other than amino-acyl groups"/>
    <property type="evidence" value="ECO:0007669"/>
    <property type="project" value="InterPro"/>
</dbReference>
<accession>A0AAJ1VJ01</accession>
<organism evidence="4 5">
    <name type="scientific">Chryseobacterium gambrini</name>
    <dbReference type="NCBI Taxonomy" id="373672"/>
    <lineage>
        <taxon>Bacteria</taxon>
        <taxon>Pseudomonadati</taxon>
        <taxon>Bacteroidota</taxon>
        <taxon>Flavobacteriia</taxon>
        <taxon>Flavobacteriales</taxon>
        <taxon>Weeksellaceae</taxon>
        <taxon>Chryseobacterium group</taxon>
        <taxon>Chryseobacterium</taxon>
    </lineage>
</organism>
<gene>
    <name evidence="4" type="ORF">QX233_08150</name>
</gene>
<dbReference type="Proteomes" id="UP001225933">
    <property type="component" value="Unassembled WGS sequence"/>
</dbReference>
<protein>
    <submittedName>
        <fullName evidence="4">GNAT family N-acetyltransferase</fullName>
    </submittedName>
</protein>
<evidence type="ECO:0000313" key="5">
    <source>
        <dbReference type="Proteomes" id="UP001225933"/>
    </source>
</evidence>
<dbReference type="SUPFAM" id="SSF55729">
    <property type="entry name" value="Acyl-CoA N-acyltransferases (Nat)"/>
    <property type="match status" value="1"/>
</dbReference>